<evidence type="ECO:0000313" key="2">
    <source>
        <dbReference type="EMBL" id="MCA9302189.1"/>
    </source>
</evidence>
<organism evidence="2 3">
    <name type="scientific">candidate division WWE3 bacterium</name>
    <dbReference type="NCBI Taxonomy" id="2053526"/>
    <lineage>
        <taxon>Bacteria</taxon>
        <taxon>Katanobacteria</taxon>
    </lineage>
</organism>
<reference evidence="2" key="2">
    <citation type="journal article" date="2021" name="Microbiome">
        <title>Successional dynamics and alternative stable states in a saline activated sludge microbial community over 9 years.</title>
        <authorList>
            <person name="Wang Y."/>
            <person name="Ye J."/>
            <person name="Ju F."/>
            <person name="Liu L."/>
            <person name="Boyd J.A."/>
            <person name="Deng Y."/>
            <person name="Parks D.H."/>
            <person name="Jiang X."/>
            <person name="Yin X."/>
            <person name="Woodcroft B.J."/>
            <person name="Tyson G.W."/>
            <person name="Hugenholtz P."/>
            <person name="Polz M.F."/>
            <person name="Zhang T."/>
        </authorList>
    </citation>
    <scope>NUCLEOTIDE SEQUENCE</scope>
    <source>
        <strain evidence="2">HKST-UBA80</strain>
    </source>
</reference>
<dbReference type="EMBL" id="JAGQNY010000008">
    <property type="protein sequence ID" value="MCA9302189.1"/>
    <property type="molecule type" value="Genomic_DNA"/>
</dbReference>
<dbReference type="SUPFAM" id="SSF103481">
    <property type="entry name" value="Multidrug resistance efflux transporter EmrE"/>
    <property type="match status" value="2"/>
</dbReference>
<feature type="transmembrane region" description="Helical" evidence="1">
    <location>
        <begin position="154"/>
        <end position="175"/>
    </location>
</feature>
<feature type="transmembrane region" description="Helical" evidence="1">
    <location>
        <begin position="218"/>
        <end position="238"/>
    </location>
</feature>
<sequence length="291" mass="32364">MDLLSTALNSWQFYLISYLVFVVIFYQSYKAAVKNAQRDGAATIVLQIIGATSILVLAPFFAFSFTNSINLWGLLIAASIFYALNDRINTTARKHLPVSTYSIISQMTTVFLMIIGFLVFKENLMINKVIGGALIVLWNVVLAYKKGGFVINKYFGLALLATLIISIAMSIDIGISKQFDLAVYISLTLGVPALMIMGAERIKLEEVKREYNSPDKKFYWITGISWGLTIISLLRAYQLGEVTTIVPLSATSTLINVLVAYVIFNEREDHLKKVLAAILVVVGITFTVYQL</sequence>
<proteinExistence type="predicted"/>
<keyword evidence="1" id="KW-0472">Membrane</keyword>
<dbReference type="AlphaFoldDB" id="A0A955E069"/>
<feature type="transmembrane region" description="Helical" evidence="1">
    <location>
        <begin position="271"/>
        <end position="289"/>
    </location>
</feature>
<accession>A0A955E069</accession>
<feature type="transmembrane region" description="Helical" evidence="1">
    <location>
        <begin position="125"/>
        <end position="142"/>
    </location>
</feature>
<dbReference type="Gene3D" id="1.10.3730.20">
    <property type="match status" value="1"/>
</dbReference>
<evidence type="ECO:0000256" key="1">
    <source>
        <dbReference type="SAM" id="Phobius"/>
    </source>
</evidence>
<protein>
    <recommendedName>
        <fullName evidence="4">DMT family transporter</fullName>
    </recommendedName>
</protein>
<feature type="transmembrane region" description="Helical" evidence="1">
    <location>
        <begin position="12"/>
        <end position="29"/>
    </location>
</feature>
<comment type="caution">
    <text evidence="2">The sequence shown here is derived from an EMBL/GenBank/DDBJ whole genome shotgun (WGS) entry which is preliminary data.</text>
</comment>
<evidence type="ECO:0000313" key="3">
    <source>
        <dbReference type="Proteomes" id="UP000714817"/>
    </source>
</evidence>
<keyword evidence="1" id="KW-0812">Transmembrane</keyword>
<name>A0A955E069_UNCKA</name>
<gene>
    <name evidence="2" type="ORF">KDA10_02400</name>
</gene>
<evidence type="ECO:0008006" key="4">
    <source>
        <dbReference type="Google" id="ProtNLM"/>
    </source>
</evidence>
<feature type="transmembrane region" description="Helical" evidence="1">
    <location>
        <begin position="41"/>
        <end position="63"/>
    </location>
</feature>
<feature type="transmembrane region" description="Helical" evidence="1">
    <location>
        <begin position="244"/>
        <end position="264"/>
    </location>
</feature>
<feature type="transmembrane region" description="Helical" evidence="1">
    <location>
        <begin position="181"/>
        <end position="198"/>
    </location>
</feature>
<reference evidence="2" key="1">
    <citation type="submission" date="2020-04" db="EMBL/GenBank/DDBJ databases">
        <authorList>
            <person name="Zhang T."/>
        </authorList>
    </citation>
    <scope>NUCLEOTIDE SEQUENCE</scope>
    <source>
        <strain evidence="2">HKST-UBA80</strain>
    </source>
</reference>
<feature type="transmembrane region" description="Helical" evidence="1">
    <location>
        <begin position="96"/>
        <end position="119"/>
    </location>
</feature>
<keyword evidence="1" id="KW-1133">Transmembrane helix</keyword>
<feature type="transmembrane region" description="Helical" evidence="1">
    <location>
        <begin position="69"/>
        <end position="84"/>
    </location>
</feature>
<dbReference type="Proteomes" id="UP000714817">
    <property type="component" value="Unassembled WGS sequence"/>
</dbReference>
<dbReference type="InterPro" id="IPR037185">
    <property type="entry name" value="EmrE-like"/>
</dbReference>